<dbReference type="GO" id="GO:0016020">
    <property type="term" value="C:membrane"/>
    <property type="evidence" value="ECO:0007669"/>
    <property type="project" value="InterPro"/>
</dbReference>
<dbReference type="InterPro" id="IPR013387">
    <property type="entry name" value="T3SS_PrgH/EprH"/>
</dbReference>
<dbReference type="Pfam" id="PF09480">
    <property type="entry name" value="PrgH"/>
    <property type="match status" value="1"/>
</dbReference>
<keyword evidence="1" id="KW-1133">Transmembrane helix</keyword>
<dbReference type="NCBIfam" id="NF011855">
    <property type="entry name" value="PRK15327.1"/>
    <property type="match status" value="1"/>
</dbReference>
<evidence type="ECO:0000256" key="1">
    <source>
        <dbReference type="SAM" id="Phobius"/>
    </source>
</evidence>
<evidence type="ECO:0000313" key="2">
    <source>
        <dbReference type="EMBL" id="KWA80417.1"/>
    </source>
</evidence>
<organism evidence="2 3">
    <name type="scientific">Burkholderia ubonensis</name>
    <dbReference type="NCBI Taxonomy" id="101571"/>
    <lineage>
        <taxon>Bacteria</taxon>
        <taxon>Pseudomonadati</taxon>
        <taxon>Pseudomonadota</taxon>
        <taxon>Betaproteobacteria</taxon>
        <taxon>Burkholderiales</taxon>
        <taxon>Burkholderiaceae</taxon>
        <taxon>Burkholderia</taxon>
        <taxon>Burkholderia cepacia complex</taxon>
    </lineage>
</organism>
<feature type="transmembrane region" description="Helical" evidence="1">
    <location>
        <begin position="143"/>
        <end position="164"/>
    </location>
</feature>
<gene>
    <name evidence="2" type="ORF">WL29_29890</name>
</gene>
<accession>A0A119HD94</accession>
<dbReference type="Proteomes" id="UP000060630">
    <property type="component" value="Unassembled WGS sequence"/>
</dbReference>
<proteinExistence type="predicted"/>
<keyword evidence="1" id="KW-0472">Membrane</keyword>
<sequence length="393" mass="44229">MVAEDSTPSIENRIVIRLLNSPLRGCEFLLPSGRTLFLVGPGSKLAAPDQLPELPVDTLHVPLEEGGVNFELLIDETDLERVTLRELSDGVLEGRPAPLNLPLRVGELALALRPEHLPWSLEVLGYPDSKSTANPIPTRRHPWVAISLVSLALILLAGGSYWLWSSPQRQASELNALLGRDSQRFQVLPGRDDVFYVAAANERDSAWARQVIARGDYNRPAQVINPTQENERVASWLADHYPNLAYYRLQFDNMRRPQLWVSRQRAAMSGSARQQLAHSLTAIMPYAERVDIIGLDDATAAHQAEAGLKRQALSFTRSDHADGVTFVIQGALDDGELLRVRRFVDVYYQQWGGRYVQFAVELKDDWLRGRSFRYGDQGYVKMSPGHWYFPKPL</sequence>
<name>A0A119HD94_9BURK</name>
<dbReference type="RefSeq" id="WP_060192931.1">
    <property type="nucleotide sequence ID" value="NZ_LPHD01000103.1"/>
</dbReference>
<dbReference type="Gene3D" id="3.30.300.170">
    <property type="match status" value="1"/>
</dbReference>
<dbReference type="Gene3D" id="3.30.70.1770">
    <property type="match status" value="1"/>
</dbReference>
<dbReference type="AlphaFoldDB" id="A0A119HD94"/>
<dbReference type="NCBIfam" id="TIGR02554">
    <property type="entry name" value="PrgH"/>
    <property type="match status" value="1"/>
</dbReference>
<dbReference type="Gene3D" id="2.60.200.20">
    <property type="match status" value="1"/>
</dbReference>
<evidence type="ECO:0000313" key="3">
    <source>
        <dbReference type="Proteomes" id="UP000060630"/>
    </source>
</evidence>
<reference evidence="2 3" key="1">
    <citation type="submission" date="2015-11" db="EMBL/GenBank/DDBJ databases">
        <title>Expanding the genomic diversity of Burkholderia species for the development of highly accurate diagnostics.</title>
        <authorList>
            <person name="Sahl J."/>
            <person name="Keim P."/>
            <person name="Wagner D."/>
        </authorList>
    </citation>
    <scope>NUCLEOTIDE SEQUENCE [LARGE SCALE GENOMIC DNA]</scope>
    <source>
        <strain evidence="2 3">MSMB2087WGS</strain>
    </source>
</reference>
<protein>
    <submittedName>
        <fullName evidence="2">Type III secretion system protein PrgH</fullName>
    </submittedName>
</protein>
<keyword evidence="1" id="KW-0812">Transmembrane</keyword>
<comment type="caution">
    <text evidence="2">The sequence shown here is derived from an EMBL/GenBank/DDBJ whole genome shotgun (WGS) entry which is preliminary data.</text>
</comment>
<dbReference type="EMBL" id="LPHD01000103">
    <property type="protein sequence ID" value="KWA80417.1"/>
    <property type="molecule type" value="Genomic_DNA"/>
</dbReference>
<dbReference type="Gene3D" id="3.30.70.1780">
    <property type="match status" value="1"/>
</dbReference>
<dbReference type="InterPro" id="IPR019029">
    <property type="entry name" value="T3SS_PrgH/EprH-like"/>
</dbReference>